<accession>A0A251SIA4</accession>
<name>A0A251SIA4_HELAN</name>
<evidence type="ECO:0000313" key="2">
    <source>
        <dbReference type="EMBL" id="OTF97190.1"/>
    </source>
</evidence>
<evidence type="ECO:0000313" key="3">
    <source>
        <dbReference type="Proteomes" id="UP000215914"/>
    </source>
</evidence>
<dbReference type="EMBL" id="CM007903">
    <property type="protein sequence ID" value="OTF97190.1"/>
    <property type="molecule type" value="Genomic_DNA"/>
</dbReference>
<dbReference type="AlphaFoldDB" id="A0A251SIA4"/>
<protein>
    <submittedName>
        <fullName evidence="2">Uncharacterized protein</fullName>
    </submittedName>
</protein>
<gene>
    <name evidence="2" type="ORF">HannXRQ_Chr14g0431891</name>
    <name evidence="1" type="ORF">HanXRQr2_Chr14g0631721</name>
</gene>
<sequence length="72" mass="8630">MRWRLGKEAGQTKQEWRKSIIRMQGTPWMPEDDQAQRRTEHDIDTRFHTLPCCESPRVKTIKTLVLTLIHKD</sequence>
<dbReference type="Proteomes" id="UP000215914">
    <property type="component" value="Chromosome 14"/>
</dbReference>
<proteinExistence type="predicted"/>
<reference evidence="1 3" key="1">
    <citation type="journal article" date="2017" name="Nature">
        <title>The sunflower genome provides insights into oil metabolism, flowering and Asterid evolution.</title>
        <authorList>
            <person name="Badouin H."/>
            <person name="Gouzy J."/>
            <person name="Grassa C.J."/>
            <person name="Murat F."/>
            <person name="Staton S.E."/>
            <person name="Cottret L."/>
            <person name="Lelandais-Briere C."/>
            <person name="Owens G.L."/>
            <person name="Carrere S."/>
            <person name="Mayjonade B."/>
            <person name="Legrand L."/>
            <person name="Gill N."/>
            <person name="Kane N.C."/>
            <person name="Bowers J.E."/>
            <person name="Hubner S."/>
            <person name="Bellec A."/>
            <person name="Berard A."/>
            <person name="Berges H."/>
            <person name="Blanchet N."/>
            <person name="Boniface M.C."/>
            <person name="Brunel D."/>
            <person name="Catrice O."/>
            <person name="Chaidir N."/>
            <person name="Claudel C."/>
            <person name="Donnadieu C."/>
            <person name="Faraut T."/>
            <person name="Fievet G."/>
            <person name="Helmstetter N."/>
            <person name="King M."/>
            <person name="Knapp S.J."/>
            <person name="Lai Z."/>
            <person name="Le Paslier M.C."/>
            <person name="Lippi Y."/>
            <person name="Lorenzon L."/>
            <person name="Mandel J.R."/>
            <person name="Marage G."/>
            <person name="Marchand G."/>
            <person name="Marquand E."/>
            <person name="Bret-Mestries E."/>
            <person name="Morien E."/>
            <person name="Nambeesan S."/>
            <person name="Nguyen T."/>
            <person name="Pegot-Espagnet P."/>
            <person name="Pouilly N."/>
            <person name="Raftis F."/>
            <person name="Sallet E."/>
            <person name="Schiex T."/>
            <person name="Thomas J."/>
            <person name="Vandecasteele C."/>
            <person name="Vares D."/>
            <person name="Vear F."/>
            <person name="Vautrin S."/>
            <person name="Crespi M."/>
            <person name="Mangin B."/>
            <person name="Burke J.M."/>
            <person name="Salse J."/>
            <person name="Munos S."/>
            <person name="Vincourt P."/>
            <person name="Rieseberg L.H."/>
            <person name="Langlade N.B."/>
        </authorList>
    </citation>
    <scope>NUCLEOTIDE SEQUENCE [LARGE SCALE GENOMIC DNA]</scope>
    <source>
        <strain evidence="3">cv. SF193</strain>
        <tissue evidence="1">Leaves</tissue>
    </source>
</reference>
<reference evidence="1" key="3">
    <citation type="submission" date="2020-06" db="EMBL/GenBank/DDBJ databases">
        <title>Helianthus annuus Genome sequencing and assembly Release 2.</title>
        <authorList>
            <person name="Gouzy J."/>
            <person name="Langlade N."/>
            <person name="Munos S."/>
        </authorList>
    </citation>
    <scope>NUCLEOTIDE SEQUENCE</scope>
    <source>
        <tissue evidence="1">Leaves</tissue>
    </source>
</reference>
<dbReference type="InParanoid" id="A0A251SIA4"/>
<reference evidence="2" key="2">
    <citation type="submission" date="2017-02" db="EMBL/GenBank/DDBJ databases">
        <title>Sunflower complete genome.</title>
        <authorList>
            <person name="Langlade N."/>
            <person name="Munos S."/>
        </authorList>
    </citation>
    <scope>NUCLEOTIDE SEQUENCE [LARGE SCALE GENOMIC DNA]</scope>
    <source>
        <tissue evidence="2">Leaves</tissue>
    </source>
</reference>
<organism evidence="2 3">
    <name type="scientific">Helianthus annuus</name>
    <name type="common">Common sunflower</name>
    <dbReference type="NCBI Taxonomy" id="4232"/>
    <lineage>
        <taxon>Eukaryota</taxon>
        <taxon>Viridiplantae</taxon>
        <taxon>Streptophyta</taxon>
        <taxon>Embryophyta</taxon>
        <taxon>Tracheophyta</taxon>
        <taxon>Spermatophyta</taxon>
        <taxon>Magnoliopsida</taxon>
        <taxon>eudicotyledons</taxon>
        <taxon>Gunneridae</taxon>
        <taxon>Pentapetalae</taxon>
        <taxon>asterids</taxon>
        <taxon>campanulids</taxon>
        <taxon>Asterales</taxon>
        <taxon>Asteraceae</taxon>
        <taxon>Asteroideae</taxon>
        <taxon>Heliantheae alliance</taxon>
        <taxon>Heliantheae</taxon>
        <taxon>Helianthus</taxon>
    </lineage>
</organism>
<keyword evidence="3" id="KW-1185">Reference proteome</keyword>
<dbReference type="EMBL" id="MNCJ02000329">
    <property type="protein sequence ID" value="KAF5768041.1"/>
    <property type="molecule type" value="Genomic_DNA"/>
</dbReference>
<evidence type="ECO:0000313" key="1">
    <source>
        <dbReference type="EMBL" id="KAF5768041.1"/>
    </source>
</evidence>
<dbReference type="Gramene" id="mRNA:HanXRQr2_Chr14g0631721">
    <property type="protein sequence ID" value="mRNA:HanXRQr2_Chr14g0631721"/>
    <property type="gene ID" value="HanXRQr2_Chr14g0631721"/>
</dbReference>